<dbReference type="Gene3D" id="2.30.110.10">
    <property type="entry name" value="Electron Transport, Fmn-binding Protein, Chain A"/>
    <property type="match status" value="1"/>
</dbReference>
<dbReference type="Proteomes" id="UP001425155">
    <property type="component" value="Unassembled WGS sequence"/>
</dbReference>
<feature type="domain" description="Pyridoxamine 5'-phosphate oxidase N-terminal" evidence="2">
    <location>
        <begin position="84"/>
        <end position="179"/>
    </location>
</feature>
<dbReference type="PANTHER" id="PTHR42815">
    <property type="entry name" value="FAD-BINDING, PUTATIVE (AFU_ORTHOLOGUE AFUA_6G07600)-RELATED"/>
    <property type="match status" value="1"/>
</dbReference>
<name>A0ABU9VZ41_9MICO</name>
<dbReference type="CDD" id="cd14724">
    <property type="entry name" value="ZIP_Gal4-like_1"/>
    <property type="match status" value="1"/>
</dbReference>
<evidence type="ECO:0000259" key="2">
    <source>
        <dbReference type="Pfam" id="PF01243"/>
    </source>
</evidence>
<reference evidence="3 4" key="1">
    <citation type="submission" date="2024-03" db="EMBL/GenBank/DDBJ databases">
        <title>YIM 134122 draft genome.</title>
        <authorList>
            <person name="Zuo S."/>
            <person name="Xiong L."/>
        </authorList>
    </citation>
    <scope>NUCLEOTIDE SEQUENCE [LARGE SCALE GENOMIC DNA]</scope>
    <source>
        <strain evidence="3 4">YIM 134122</strain>
    </source>
</reference>
<evidence type="ECO:0000313" key="4">
    <source>
        <dbReference type="Proteomes" id="UP001425155"/>
    </source>
</evidence>
<feature type="compositionally biased region" description="Basic and acidic residues" evidence="1">
    <location>
        <begin position="1"/>
        <end position="10"/>
    </location>
</feature>
<organism evidence="3 4">
    <name type="scientific">Leifsonia stereocauli</name>
    <dbReference type="NCBI Taxonomy" id="3134136"/>
    <lineage>
        <taxon>Bacteria</taxon>
        <taxon>Bacillati</taxon>
        <taxon>Actinomycetota</taxon>
        <taxon>Actinomycetes</taxon>
        <taxon>Micrococcales</taxon>
        <taxon>Microbacteriaceae</taxon>
        <taxon>Leifsonia</taxon>
    </lineage>
</organism>
<keyword evidence="4" id="KW-1185">Reference proteome</keyword>
<dbReference type="InterPro" id="IPR012349">
    <property type="entry name" value="Split_barrel_FMN-bd"/>
</dbReference>
<dbReference type="RefSeq" id="WP_342110744.1">
    <property type="nucleotide sequence ID" value="NZ_JBCAUN010000001.1"/>
</dbReference>
<dbReference type="EMBL" id="JBCLVG010000001">
    <property type="protein sequence ID" value="MEN1945018.1"/>
    <property type="molecule type" value="Genomic_DNA"/>
</dbReference>
<proteinExistence type="predicted"/>
<gene>
    <name evidence="3" type="ORF">WJX64_00505</name>
</gene>
<protein>
    <submittedName>
        <fullName evidence="3">Pyridoxamine 5'-phosphate oxidase family protein</fullName>
    </submittedName>
</protein>
<dbReference type="InterPro" id="IPR011576">
    <property type="entry name" value="Pyridox_Oxase_N"/>
</dbReference>
<evidence type="ECO:0000256" key="1">
    <source>
        <dbReference type="SAM" id="MobiDB-lite"/>
    </source>
</evidence>
<dbReference type="SUPFAM" id="SSF50475">
    <property type="entry name" value="FMN-binding split barrel"/>
    <property type="match status" value="1"/>
</dbReference>
<dbReference type="PANTHER" id="PTHR42815:SF2">
    <property type="entry name" value="FAD-BINDING, PUTATIVE (AFU_ORTHOLOGUE AFUA_6G07600)-RELATED"/>
    <property type="match status" value="1"/>
</dbReference>
<accession>A0ABU9VZ41</accession>
<feature type="region of interest" description="Disordered" evidence="1">
    <location>
        <begin position="1"/>
        <end position="31"/>
    </location>
</feature>
<evidence type="ECO:0000313" key="3">
    <source>
        <dbReference type="EMBL" id="MEN1945018.1"/>
    </source>
</evidence>
<dbReference type="Pfam" id="PF01243">
    <property type="entry name" value="PNPOx_N"/>
    <property type="match status" value="1"/>
</dbReference>
<comment type="caution">
    <text evidence="3">The sequence shown here is derived from an EMBL/GenBank/DDBJ whole genome shotgun (WGS) entry which is preliminary data.</text>
</comment>
<sequence>MVRDHPDRTPGVHARTRTQAQSAVEKPAFTTRGRRAMSRQYGCIAFTDDVRRVQEDYGSAEFYTRMAGQAHNTAAADPLGPREATFLEERDGFYLSTVSQTGWPYVQFRGGPPGFVSVLDEHTVAWPEYRGNLQHVSTGNLAGNHRVAMIAIDYPRRRRLKLFGMARVVRAEDDPTLVSSLSSPRYDAVMEAAVVVSVTAYDWNCPQHIPRRFTLEQIEQQLTPLRERIRALEAQIEGQRS</sequence>